<dbReference type="Pfam" id="PF00196">
    <property type="entry name" value="GerE"/>
    <property type="match status" value="1"/>
</dbReference>
<dbReference type="SUPFAM" id="SSF53474">
    <property type="entry name" value="alpha/beta-Hydrolases"/>
    <property type="match status" value="1"/>
</dbReference>
<dbReference type="GO" id="GO:0006355">
    <property type="term" value="P:regulation of DNA-templated transcription"/>
    <property type="evidence" value="ECO:0007669"/>
    <property type="project" value="InterPro"/>
</dbReference>
<dbReference type="InterPro" id="IPR036388">
    <property type="entry name" value="WH-like_DNA-bd_sf"/>
</dbReference>
<dbReference type="EMBL" id="BMMF01000030">
    <property type="protein sequence ID" value="GGK55805.1"/>
    <property type="molecule type" value="Genomic_DNA"/>
</dbReference>
<evidence type="ECO:0000313" key="3">
    <source>
        <dbReference type="Proteomes" id="UP000600449"/>
    </source>
</evidence>
<dbReference type="Proteomes" id="UP000600449">
    <property type="component" value="Unassembled WGS sequence"/>
</dbReference>
<dbReference type="InterPro" id="IPR016032">
    <property type="entry name" value="Sig_transdc_resp-reg_C-effctor"/>
</dbReference>
<dbReference type="AlphaFoldDB" id="A0A917QM82"/>
<sequence>MESSYDRLVAEIAAVVDGVAEEAVAVGRLDDLPQAPVLAGRHSADLDAMIVVLDRQGSVTSRNAAANRLLRLLPDTSLADLAETPAAGRAFLAAVTASGEPVPLTLAGPDGRSVLMLGAFDEAGEHITLREIRRGLGERAQQRLAECIGLTAGEQRVCARLMAGRSIAEIAAELERKESTVRQQVKSILEKAGVRSQVQLISLAYSLSLAVERASATREGKATTALIDGASACPGAKAGYHRFGLEGGLPVLLFHGALFGIAALAEVRSSARALGLDVVAPERPGYGATRLPDGADPVALAVEHAVATLDALGWRQVVLLSHDIGTRFAARFAVAHPERVAALVAAPATPPMRSWSQTADMPTRHRVNAWAAQKLPAVMDKIVMLALARIARRGVELVPQLVFSDCPFDEAVLAHLDRRVVLEEVFSLVWRQRGAGFRRDMLLTNEDWSDELPYVAAPFVALHGSRSLTVSRNAVEGMAAAAPQGHFRLVEEAGHSLPLSHAPLVFRYVLAAGIRAGLGGAEHGVL</sequence>
<dbReference type="Pfam" id="PF00561">
    <property type="entry name" value="Abhydrolase_1"/>
    <property type="match status" value="1"/>
</dbReference>
<reference evidence="2 3" key="1">
    <citation type="journal article" date="2014" name="Int. J. Syst. Evol. Microbiol.">
        <title>Complete genome sequence of Corynebacterium casei LMG S-19264T (=DSM 44701T), isolated from a smear-ripened cheese.</title>
        <authorList>
            <consortium name="US DOE Joint Genome Institute (JGI-PGF)"/>
            <person name="Walter F."/>
            <person name="Albersmeier A."/>
            <person name="Kalinowski J."/>
            <person name="Ruckert C."/>
        </authorList>
    </citation>
    <scope>NUCLEOTIDE SEQUENCE [LARGE SCALE GENOMIC DNA]</scope>
    <source>
        <strain evidence="2 3">CGMCC 1.9161</strain>
    </source>
</reference>
<name>A0A917QM82_9HYPH</name>
<evidence type="ECO:0000313" key="2">
    <source>
        <dbReference type="EMBL" id="GGK55805.1"/>
    </source>
</evidence>
<dbReference type="SUPFAM" id="SSF46894">
    <property type="entry name" value="C-terminal effector domain of the bipartite response regulators"/>
    <property type="match status" value="1"/>
</dbReference>
<dbReference type="InterPro" id="IPR000073">
    <property type="entry name" value="AB_hydrolase_1"/>
</dbReference>
<accession>A0A917QM82</accession>
<dbReference type="InterPro" id="IPR000792">
    <property type="entry name" value="Tscrpt_reg_LuxR_C"/>
</dbReference>
<dbReference type="PANTHER" id="PTHR43433">
    <property type="entry name" value="HYDROLASE, ALPHA/BETA FOLD FAMILY PROTEIN"/>
    <property type="match status" value="1"/>
</dbReference>
<feature type="domain" description="HTH luxR-type" evidence="1">
    <location>
        <begin position="147"/>
        <end position="204"/>
    </location>
</feature>
<dbReference type="GO" id="GO:0003677">
    <property type="term" value="F:DNA binding"/>
    <property type="evidence" value="ECO:0007669"/>
    <property type="project" value="InterPro"/>
</dbReference>
<proteinExistence type="predicted"/>
<dbReference type="InterPro" id="IPR029058">
    <property type="entry name" value="AB_hydrolase_fold"/>
</dbReference>
<dbReference type="CDD" id="cd06170">
    <property type="entry name" value="LuxR_C_like"/>
    <property type="match status" value="1"/>
</dbReference>
<dbReference type="Gene3D" id="3.40.50.1820">
    <property type="entry name" value="alpha/beta hydrolase"/>
    <property type="match status" value="1"/>
</dbReference>
<protein>
    <recommendedName>
        <fullName evidence="1">HTH luxR-type domain-containing protein</fullName>
    </recommendedName>
</protein>
<evidence type="ECO:0000259" key="1">
    <source>
        <dbReference type="SMART" id="SM00421"/>
    </source>
</evidence>
<comment type="caution">
    <text evidence="2">The sequence shown here is derived from an EMBL/GenBank/DDBJ whole genome shotgun (WGS) entry which is preliminary data.</text>
</comment>
<dbReference type="PANTHER" id="PTHR43433:SF1">
    <property type="entry name" value="BLL5160 PROTEIN"/>
    <property type="match status" value="1"/>
</dbReference>
<dbReference type="InterPro" id="IPR050471">
    <property type="entry name" value="AB_hydrolase"/>
</dbReference>
<dbReference type="Gene3D" id="1.10.10.10">
    <property type="entry name" value="Winged helix-like DNA-binding domain superfamily/Winged helix DNA-binding domain"/>
    <property type="match status" value="1"/>
</dbReference>
<keyword evidence="3" id="KW-1185">Reference proteome</keyword>
<gene>
    <name evidence="2" type="ORF">GCM10011322_48050</name>
</gene>
<dbReference type="SMART" id="SM00421">
    <property type="entry name" value="HTH_LUXR"/>
    <property type="match status" value="1"/>
</dbReference>
<organism evidence="2 3">
    <name type="scientific">Salinarimonas ramus</name>
    <dbReference type="NCBI Taxonomy" id="690164"/>
    <lineage>
        <taxon>Bacteria</taxon>
        <taxon>Pseudomonadati</taxon>
        <taxon>Pseudomonadota</taxon>
        <taxon>Alphaproteobacteria</taxon>
        <taxon>Hyphomicrobiales</taxon>
        <taxon>Salinarimonadaceae</taxon>
        <taxon>Salinarimonas</taxon>
    </lineage>
</organism>